<gene>
    <name evidence="2" type="ORF">M427DRAFT_47203</name>
</gene>
<feature type="region of interest" description="Disordered" evidence="1">
    <location>
        <begin position="1"/>
        <end position="33"/>
    </location>
</feature>
<evidence type="ECO:0000313" key="3">
    <source>
        <dbReference type="Proteomes" id="UP000070544"/>
    </source>
</evidence>
<feature type="compositionally biased region" description="Pro residues" evidence="1">
    <location>
        <begin position="1"/>
        <end position="12"/>
    </location>
</feature>
<dbReference type="EMBL" id="KQ965803">
    <property type="protein sequence ID" value="KXS11333.1"/>
    <property type="molecule type" value="Genomic_DNA"/>
</dbReference>
<feature type="region of interest" description="Disordered" evidence="1">
    <location>
        <begin position="99"/>
        <end position="118"/>
    </location>
</feature>
<proteinExistence type="predicted"/>
<feature type="compositionally biased region" description="Basic and acidic residues" evidence="1">
    <location>
        <begin position="99"/>
        <end position="111"/>
    </location>
</feature>
<reference evidence="2 3" key="1">
    <citation type="journal article" date="2015" name="Genome Biol. Evol.">
        <title>Phylogenomic analyses indicate that early fungi evolved digesting cell walls of algal ancestors of land plants.</title>
        <authorList>
            <person name="Chang Y."/>
            <person name="Wang S."/>
            <person name="Sekimoto S."/>
            <person name="Aerts A.L."/>
            <person name="Choi C."/>
            <person name="Clum A."/>
            <person name="LaButti K.M."/>
            <person name="Lindquist E.A."/>
            <person name="Yee Ngan C."/>
            <person name="Ohm R.A."/>
            <person name="Salamov A.A."/>
            <person name="Grigoriev I.V."/>
            <person name="Spatafora J.W."/>
            <person name="Berbee M.L."/>
        </authorList>
    </citation>
    <scope>NUCLEOTIDE SEQUENCE [LARGE SCALE GENOMIC DNA]</scope>
    <source>
        <strain evidence="2 3">JEL478</strain>
    </source>
</reference>
<evidence type="ECO:0000256" key="1">
    <source>
        <dbReference type="SAM" id="MobiDB-lite"/>
    </source>
</evidence>
<organism evidence="2 3">
    <name type="scientific">Gonapodya prolifera (strain JEL478)</name>
    <name type="common">Monoblepharis prolifera</name>
    <dbReference type="NCBI Taxonomy" id="1344416"/>
    <lineage>
        <taxon>Eukaryota</taxon>
        <taxon>Fungi</taxon>
        <taxon>Fungi incertae sedis</taxon>
        <taxon>Chytridiomycota</taxon>
        <taxon>Chytridiomycota incertae sedis</taxon>
        <taxon>Monoblepharidomycetes</taxon>
        <taxon>Monoblepharidales</taxon>
        <taxon>Gonapodyaceae</taxon>
        <taxon>Gonapodya</taxon>
    </lineage>
</organism>
<name>A0A139A4M7_GONPJ</name>
<dbReference type="AlphaFoldDB" id="A0A139A4M7"/>
<sequence length="323" mass="35970">MSSPPNDVPMTPPTASLSHSSSQSTHYHCPLTHNKHGHHLPVLQHYTGVKLPPAHHQWEVPTSQPLDWKSREHCEIQRQHHVARERYVNNSFRRIRHDAPKAPHSHHEPVKTKHQRSKSMPLIFSSDPDAMAIDETYSAVPTNISDRRPSLPLASLAHSGSGHSEGRPAWLSEFRERTAHELFYEAREREFIRHRPGLETGGTMDCDNSDSEQVSMPVDLPTPPVVGPTLDPVNRELQLRELVSATIREASAGSGGQQPFPATEVVSQEAQPNVQAPEEGSIQQQLARAAENWKRGVAEQALEWVASTLPPGGFITVRPPPPF</sequence>
<accession>A0A139A4M7</accession>
<protein>
    <submittedName>
        <fullName evidence="2">Uncharacterized protein</fullName>
    </submittedName>
</protein>
<keyword evidence="3" id="KW-1185">Reference proteome</keyword>
<dbReference type="Proteomes" id="UP000070544">
    <property type="component" value="Unassembled WGS sequence"/>
</dbReference>
<evidence type="ECO:0000313" key="2">
    <source>
        <dbReference type="EMBL" id="KXS11333.1"/>
    </source>
</evidence>